<dbReference type="PROSITE" id="PS50113">
    <property type="entry name" value="PAC"/>
    <property type="match status" value="2"/>
</dbReference>
<feature type="domain" description="PAC" evidence="2">
    <location>
        <begin position="208"/>
        <end position="262"/>
    </location>
</feature>
<dbReference type="SMART" id="SM00086">
    <property type="entry name" value="PAC"/>
    <property type="match status" value="3"/>
</dbReference>
<dbReference type="Gene3D" id="3.30.450.20">
    <property type="entry name" value="PAS domain"/>
    <property type="match status" value="3"/>
</dbReference>
<evidence type="ECO:0000313" key="5">
    <source>
        <dbReference type="Proteomes" id="UP000263014"/>
    </source>
</evidence>
<dbReference type="InterPro" id="IPR001610">
    <property type="entry name" value="PAC"/>
</dbReference>
<evidence type="ECO:0000256" key="1">
    <source>
        <dbReference type="SAM" id="MobiDB-lite"/>
    </source>
</evidence>
<dbReference type="NCBIfam" id="TIGR00254">
    <property type="entry name" value="GGDEF"/>
    <property type="match status" value="1"/>
</dbReference>
<dbReference type="PANTHER" id="PTHR44757:SF2">
    <property type="entry name" value="BIOFILM ARCHITECTURE MAINTENANCE PROTEIN MBAA"/>
    <property type="match status" value="1"/>
</dbReference>
<accession>A0A374P6I2</accession>
<evidence type="ECO:0000313" key="4">
    <source>
        <dbReference type="EMBL" id="RGJ02878.1"/>
    </source>
</evidence>
<dbReference type="CDD" id="cd01949">
    <property type="entry name" value="GGDEF"/>
    <property type="match status" value="1"/>
</dbReference>
<dbReference type="InterPro" id="IPR029787">
    <property type="entry name" value="Nucleotide_cyclase"/>
</dbReference>
<dbReference type="Pfam" id="PF08447">
    <property type="entry name" value="PAS_3"/>
    <property type="match status" value="1"/>
</dbReference>
<dbReference type="InterPro" id="IPR043128">
    <property type="entry name" value="Rev_trsase/Diguanyl_cyclase"/>
</dbReference>
<comment type="caution">
    <text evidence="4">The sequence shown here is derived from an EMBL/GenBank/DDBJ whole genome shotgun (WGS) entry which is preliminary data.</text>
</comment>
<proteinExistence type="predicted"/>
<dbReference type="Gene3D" id="3.30.70.270">
    <property type="match status" value="1"/>
</dbReference>
<dbReference type="AlphaFoldDB" id="A0A374P6I2"/>
<evidence type="ECO:0000259" key="3">
    <source>
        <dbReference type="PROSITE" id="PS50887"/>
    </source>
</evidence>
<dbReference type="InterPro" id="IPR000700">
    <property type="entry name" value="PAS-assoc_C"/>
</dbReference>
<dbReference type="InterPro" id="IPR013655">
    <property type="entry name" value="PAS_fold_3"/>
</dbReference>
<dbReference type="NCBIfam" id="TIGR00229">
    <property type="entry name" value="sensory_box"/>
    <property type="match status" value="1"/>
</dbReference>
<feature type="domain" description="GGDEF" evidence="3">
    <location>
        <begin position="426"/>
        <end position="556"/>
    </location>
</feature>
<feature type="domain" description="PAC" evidence="2">
    <location>
        <begin position="341"/>
        <end position="395"/>
    </location>
</feature>
<protein>
    <submittedName>
        <fullName evidence="4">Diguanylate cyclase</fullName>
    </submittedName>
</protein>
<dbReference type="RefSeq" id="WP_117632514.1">
    <property type="nucleotide sequence ID" value="NZ_QSON01000007.1"/>
</dbReference>
<organism evidence="4 5">
    <name type="scientific">Hungatella hathewayi</name>
    <dbReference type="NCBI Taxonomy" id="154046"/>
    <lineage>
        <taxon>Bacteria</taxon>
        <taxon>Bacillati</taxon>
        <taxon>Bacillota</taxon>
        <taxon>Clostridia</taxon>
        <taxon>Lachnospirales</taxon>
        <taxon>Lachnospiraceae</taxon>
        <taxon>Hungatella</taxon>
    </lineage>
</organism>
<dbReference type="InterPro" id="IPR000160">
    <property type="entry name" value="GGDEF_dom"/>
</dbReference>
<dbReference type="SUPFAM" id="SSF55073">
    <property type="entry name" value="Nucleotide cyclase"/>
    <property type="match status" value="1"/>
</dbReference>
<gene>
    <name evidence="4" type="ORF">DXD79_17195</name>
</gene>
<dbReference type="PROSITE" id="PS50887">
    <property type="entry name" value="GGDEF"/>
    <property type="match status" value="1"/>
</dbReference>
<evidence type="ECO:0000259" key="2">
    <source>
        <dbReference type="PROSITE" id="PS50113"/>
    </source>
</evidence>
<dbReference type="Pfam" id="PF00990">
    <property type="entry name" value="GGDEF"/>
    <property type="match status" value="1"/>
</dbReference>
<sequence length="579" mass="67323">MEGSILEHYKNILDLVPCGICQVALDDDLTILYANQFYYDIYGYTSQDAEEKGFTNARFILPEADFQMIHKNLLDQVVRGKTKFQMEYRGVHSTGKILWLLVQCTYDPNIPGSVLCSLMDIADRKRMEEEIRMSMEESKTAFALTDKYMYIFDVENRRLFQPEATAEEFGLPVVADNAPYSIVESGTIDEESRQEYIDFYESIIQGKPKGQTVVKKRKQDGTTGWYSAKFAMIYDSEGRPRRAIISSENITEQREKELTYQKWSQHFKAQEGKTIGYYEYNLTKDAVEAGDDPPDYLRPFEKYTDTVRYIAERFVYEGDRARFYNFFNRDKLLLRYYNGQSSGNMDYLRKRDDGSLYWVRATVQLIADPYNNDVRLFMMTLDIDEEKTETLRLQRRVEHDGMTGVLNRDTFMTRVTEALEESGPAARHALIMLDIDQFKVQNDSYGHQFGDQVIKETAGILKHFLRKNDICGRIGGDEFMVFLNDITCEQDVIPRIAQLCDLLKRKYPEKGEVSCSLGVVFYPRDGENFKELYRNADIALYEVKRAGRCDFRVYEGEAEKEKMDCGEKDSDFPGTGEKR</sequence>
<dbReference type="SUPFAM" id="SSF55785">
    <property type="entry name" value="PYP-like sensor domain (PAS domain)"/>
    <property type="match status" value="3"/>
</dbReference>
<dbReference type="InterPro" id="IPR035965">
    <property type="entry name" value="PAS-like_dom_sf"/>
</dbReference>
<feature type="region of interest" description="Disordered" evidence="1">
    <location>
        <begin position="558"/>
        <end position="579"/>
    </location>
</feature>
<dbReference type="EMBL" id="QSON01000007">
    <property type="protein sequence ID" value="RGJ02878.1"/>
    <property type="molecule type" value="Genomic_DNA"/>
</dbReference>
<reference evidence="4 5" key="1">
    <citation type="submission" date="2018-08" db="EMBL/GenBank/DDBJ databases">
        <title>A genome reference for cultivated species of the human gut microbiota.</title>
        <authorList>
            <person name="Zou Y."/>
            <person name="Xue W."/>
            <person name="Luo G."/>
        </authorList>
    </citation>
    <scope>NUCLEOTIDE SEQUENCE [LARGE SCALE GENOMIC DNA]</scope>
    <source>
        <strain evidence="4 5">TM09-12</strain>
    </source>
</reference>
<dbReference type="PANTHER" id="PTHR44757">
    <property type="entry name" value="DIGUANYLATE CYCLASE DGCP"/>
    <property type="match status" value="1"/>
</dbReference>
<name>A0A374P6I2_9FIRM</name>
<dbReference type="InterPro" id="IPR000014">
    <property type="entry name" value="PAS"/>
</dbReference>
<dbReference type="CDD" id="cd00130">
    <property type="entry name" value="PAS"/>
    <property type="match status" value="1"/>
</dbReference>
<dbReference type="SMART" id="SM00267">
    <property type="entry name" value="GGDEF"/>
    <property type="match status" value="1"/>
</dbReference>
<dbReference type="Proteomes" id="UP000263014">
    <property type="component" value="Unassembled WGS sequence"/>
</dbReference>
<dbReference type="InterPro" id="IPR052155">
    <property type="entry name" value="Biofilm_reg_signaling"/>
</dbReference>